<evidence type="ECO:0000259" key="1">
    <source>
        <dbReference type="Pfam" id="PF00753"/>
    </source>
</evidence>
<keyword evidence="3" id="KW-1185">Reference proteome</keyword>
<dbReference type="AlphaFoldDB" id="A0A317ES70"/>
<name>A0A317ES70_9SPHI</name>
<dbReference type="PANTHER" id="PTHR30619:SF1">
    <property type="entry name" value="RECOMBINATION PROTEIN 2"/>
    <property type="match status" value="1"/>
</dbReference>
<dbReference type="Pfam" id="PF00753">
    <property type="entry name" value="Lactamase_B"/>
    <property type="match status" value="1"/>
</dbReference>
<accession>A0A317ES70</accession>
<dbReference type="Proteomes" id="UP000245379">
    <property type="component" value="Unassembled WGS sequence"/>
</dbReference>
<comment type="caution">
    <text evidence="2">The sequence shown here is derived from an EMBL/GenBank/DDBJ whole genome shotgun (WGS) entry which is preliminary data.</text>
</comment>
<dbReference type="SUPFAM" id="SSF56281">
    <property type="entry name" value="Metallo-hydrolase/oxidoreductase"/>
    <property type="match status" value="1"/>
</dbReference>
<proteinExistence type="predicted"/>
<dbReference type="InterPro" id="IPR052159">
    <property type="entry name" value="Competence_DNA_uptake"/>
</dbReference>
<protein>
    <recommendedName>
        <fullName evidence="1">Metallo-beta-lactamase domain-containing protein</fullName>
    </recommendedName>
</protein>
<dbReference type="Gene3D" id="3.60.15.10">
    <property type="entry name" value="Ribonuclease Z/Hydroxyacylglutathione hydrolase-like"/>
    <property type="match status" value="1"/>
</dbReference>
<sequence length="360" mass="40372">MNIISNLQTKLHILKAYHGDCLLIRTFNLDEQPFTILIDGGPSTTFNFALRNALKDDCVIDLMILTHIDSDHIGGLISFAENSRFAEMDIKKIWVNCANLVPIGPNGELITYGQGVVLEKWLIDRNVPKHIFSERVTTNMRNECSNGICFEILSPTPAILNAVTENWPELSQEYKDKMAALPITNDAPSQIKKGTMTDLAKIAFRASSSVSSDLFNAMSIAFVLRTPDLSILLLADSRPEVIKESLVALGYNETHNRLKVDYVKVSHHGSKNNTSIEVLDMVESYNFIFSTNGGSGRSKHPDRETIARLLYHPKRDLNKRIKLYFNYPLSEITATSGLLFTAEELKMANAEYFDDICLVP</sequence>
<organism evidence="2 3">
    <name type="scientific">Pedobacter yonginense</name>
    <dbReference type="NCBI Taxonomy" id="651869"/>
    <lineage>
        <taxon>Bacteria</taxon>
        <taxon>Pseudomonadati</taxon>
        <taxon>Bacteroidota</taxon>
        <taxon>Sphingobacteriia</taxon>
        <taxon>Sphingobacteriales</taxon>
        <taxon>Sphingobacteriaceae</taxon>
        <taxon>Pedobacter</taxon>
    </lineage>
</organism>
<evidence type="ECO:0000313" key="3">
    <source>
        <dbReference type="Proteomes" id="UP000245379"/>
    </source>
</evidence>
<gene>
    <name evidence="2" type="ORF">DHW03_02325</name>
</gene>
<evidence type="ECO:0000313" key="2">
    <source>
        <dbReference type="EMBL" id="PWS28703.1"/>
    </source>
</evidence>
<feature type="domain" description="Metallo-beta-lactamase" evidence="1">
    <location>
        <begin position="34"/>
        <end position="94"/>
    </location>
</feature>
<dbReference type="EMBL" id="QGNZ01000001">
    <property type="protein sequence ID" value="PWS28703.1"/>
    <property type="molecule type" value="Genomic_DNA"/>
</dbReference>
<dbReference type="InterPro" id="IPR001279">
    <property type="entry name" value="Metallo-B-lactamas"/>
</dbReference>
<reference evidence="2 3" key="1">
    <citation type="submission" date="2018-05" db="EMBL/GenBank/DDBJ databases">
        <title>Pedobacter paludis sp. nov., isolated from wetland soil.</title>
        <authorList>
            <person name="Zhang Y."/>
            <person name="Wang G."/>
        </authorList>
    </citation>
    <scope>NUCLEOTIDE SEQUENCE [LARGE SCALE GENOMIC DNA]</scope>
    <source>
        <strain evidence="2 3">KCTC22721</strain>
    </source>
</reference>
<dbReference type="OrthoDB" id="418728at2"/>
<dbReference type="PANTHER" id="PTHR30619">
    <property type="entry name" value="DNA INTERNALIZATION/COMPETENCE PROTEIN COMEC/REC2"/>
    <property type="match status" value="1"/>
</dbReference>
<dbReference type="InterPro" id="IPR036866">
    <property type="entry name" value="RibonucZ/Hydroxyglut_hydro"/>
</dbReference>